<keyword evidence="4" id="KW-0378">Hydrolase</keyword>
<dbReference type="InterPro" id="IPR015882">
    <property type="entry name" value="HEX_bac_N"/>
</dbReference>
<comment type="similarity">
    <text evidence="2">Belongs to the glycosyl hydrolase 20 family.</text>
</comment>
<dbReference type="KEGG" id="xba:C7S18_16335"/>
<evidence type="ECO:0000313" key="11">
    <source>
        <dbReference type="EMBL" id="AVP98657.1"/>
    </source>
</evidence>
<dbReference type="GO" id="GO:0016020">
    <property type="term" value="C:membrane"/>
    <property type="evidence" value="ECO:0007669"/>
    <property type="project" value="TreeGrafter"/>
</dbReference>
<accession>A0A2P1PUY3</accession>
<dbReference type="InterPro" id="IPR017853">
    <property type="entry name" value="GH"/>
</dbReference>
<dbReference type="PRINTS" id="PR00738">
    <property type="entry name" value="GLHYDRLASE20"/>
</dbReference>
<dbReference type="Pfam" id="PF02838">
    <property type="entry name" value="Glyco_hydro_20b"/>
    <property type="match status" value="1"/>
</dbReference>
<dbReference type="InterPro" id="IPR025705">
    <property type="entry name" value="Beta_hexosaminidase_sua/sub"/>
</dbReference>
<dbReference type="Proteomes" id="UP000241074">
    <property type="component" value="Chromosome"/>
</dbReference>
<evidence type="ECO:0000256" key="8">
    <source>
        <dbReference type="PIRSR" id="PIRSR625705-1"/>
    </source>
</evidence>
<evidence type="ECO:0000256" key="1">
    <source>
        <dbReference type="ARBA" id="ARBA00001231"/>
    </source>
</evidence>
<dbReference type="AlphaFoldDB" id="A0A2P1PUY3"/>
<feature type="active site" description="Proton donor" evidence="8">
    <location>
        <position position="323"/>
    </location>
</feature>
<evidence type="ECO:0000256" key="3">
    <source>
        <dbReference type="ARBA" id="ARBA00012663"/>
    </source>
</evidence>
<evidence type="ECO:0000256" key="7">
    <source>
        <dbReference type="ARBA" id="ARBA00033000"/>
    </source>
</evidence>
<dbReference type="PANTHER" id="PTHR22600">
    <property type="entry name" value="BETA-HEXOSAMINIDASE"/>
    <property type="match status" value="1"/>
</dbReference>
<dbReference type="EC" id="3.2.1.52" evidence="3"/>
<dbReference type="Gene3D" id="3.30.379.10">
    <property type="entry name" value="Chitobiase/beta-hexosaminidase domain 2-like"/>
    <property type="match status" value="1"/>
</dbReference>
<evidence type="ECO:0000259" key="9">
    <source>
        <dbReference type="Pfam" id="PF00728"/>
    </source>
</evidence>
<dbReference type="SUPFAM" id="SSF55545">
    <property type="entry name" value="beta-N-acetylhexosaminidase-like domain"/>
    <property type="match status" value="1"/>
</dbReference>
<comment type="catalytic activity">
    <reaction evidence="1">
        <text>Hydrolysis of terminal non-reducing N-acetyl-D-hexosamine residues in N-acetyl-beta-D-hexosaminides.</text>
        <dbReference type="EC" id="3.2.1.52"/>
    </reaction>
</comment>
<dbReference type="InterPro" id="IPR015883">
    <property type="entry name" value="Glyco_hydro_20_cat"/>
</dbReference>
<keyword evidence="5" id="KW-0326">Glycosidase</keyword>
<dbReference type="Pfam" id="PF00728">
    <property type="entry name" value="Glyco_hydro_20"/>
    <property type="match status" value="1"/>
</dbReference>
<evidence type="ECO:0000313" key="12">
    <source>
        <dbReference type="Proteomes" id="UP000241074"/>
    </source>
</evidence>
<dbReference type="RefSeq" id="WP_106892577.1">
    <property type="nucleotide sequence ID" value="NZ_CP027860.1"/>
</dbReference>
<evidence type="ECO:0000256" key="4">
    <source>
        <dbReference type="ARBA" id="ARBA00022801"/>
    </source>
</evidence>
<dbReference type="PANTHER" id="PTHR22600:SF57">
    <property type="entry name" value="BETA-N-ACETYLHEXOSAMINIDASE"/>
    <property type="match status" value="1"/>
</dbReference>
<organism evidence="11 12">
    <name type="scientific">Ahniella affigens</name>
    <dbReference type="NCBI Taxonomy" id="2021234"/>
    <lineage>
        <taxon>Bacteria</taxon>
        <taxon>Pseudomonadati</taxon>
        <taxon>Pseudomonadota</taxon>
        <taxon>Gammaproteobacteria</taxon>
        <taxon>Lysobacterales</taxon>
        <taxon>Rhodanobacteraceae</taxon>
        <taxon>Ahniella</taxon>
    </lineage>
</organism>
<evidence type="ECO:0000256" key="5">
    <source>
        <dbReference type="ARBA" id="ARBA00023295"/>
    </source>
</evidence>
<protein>
    <recommendedName>
        <fullName evidence="3">beta-N-acetylhexosaminidase</fullName>
        <ecNumber evidence="3">3.2.1.52</ecNumber>
    </recommendedName>
    <alternativeName>
        <fullName evidence="6">Beta-N-acetylhexosaminidase</fullName>
    </alternativeName>
    <alternativeName>
        <fullName evidence="7">N-acetyl-beta-glucosaminidase</fullName>
    </alternativeName>
</protein>
<dbReference type="InterPro" id="IPR029018">
    <property type="entry name" value="Hex-like_dom2"/>
</dbReference>
<evidence type="ECO:0000259" key="10">
    <source>
        <dbReference type="Pfam" id="PF02838"/>
    </source>
</evidence>
<proteinExistence type="inferred from homology"/>
<feature type="domain" description="Glycoside hydrolase family 20 catalytic" evidence="9">
    <location>
        <begin position="149"/>
        <end position="492"/>
    </location>
</feature>
<sequence length="747" mass="82012">MSGLQKSFLFGTLAMVVWFVQAASLPIVPQPNQRTEQAGAFDLRDAAFRAQDPAAAAIAETLAQRAMALCDRTIPLNPDAPAQKRIDLAVLAIGDSDESYRITIEPERVLLSARHAAGLHQAANTFLQLLCSADGGSLPAEQIVDAPRFRWRGALLDSARHMQSVDFIKRFIDAMAWHRLNVLHWHLTDDQGWRLEIKQYPRLTEVGAFRVPAGAAGTDDSGQPRSYGGFYTQAEARELAAYAAARGILIVPEIDVPAHASAIIAAYPELGAIPGSVKAVPADWGIYQNLLSLEPTTQTFVENVLREVMAVFPSHYLHVGGDELDATQWRQSPAGQTLIARLGRDDRATLQAAYTEPLAQFVANSGRRLIGWDEMLSPALDPGAVIMSWRGIDGGLQAAAKGHDTVLSPWPDLYLDNSQSDASDEPPGRVRQVTLASVYAFNPMPKGIAADKRQHVLGIQANLWSEHIRTEDRMAHMAFPRLAALAEVAWTQSAQKDWQGFLKRLPASFAIYDRLHLAYADSAFAPRVETDAAGETMVVNQVQFGTIRVSSSATVTARDPTWQALAKRPGTIYAQTYLGDQPISRVRQLEPGAERWLRTSASLKLCGDAIPIHLEDDAPFAGARARFAVDIQHPCWIWPKAPLTKAAAVQIDIGQVPFNFQIGAAKDQIRFESPQSTFPELVMRRGSCQGPELHRWSLQAALSNPGVTALLLTELPTLAEDDDVCLQFAQAQLEPVWVIDRIRWSPR</sequence>
<dbReference type="CDD" id="cd06563">
    <property type="entry name" value="GH20_chitobiase-like"/>
    <property type="match status" value="1"/>
</dbReference>
<feature type="domain" description="Beta-hexosaminidase bacterial type N-terminal" evidence="10">
    <location>
        <begin position="26"/>
        <end position="146"/>
    </location>
</feature>
<reference evidence="11 12" key="1">
    <citation type="submission" date="2018-03" db="EMBL/GenBank/DDBJ databases">
        <title>Ahniella affigens gen. nov., sp. nov., a gammaproteobacterium isolated from sandy soil near a stream.</title>
        <authorList>
            <person name="Ko Y."/>
            <person name="Kim J.-H."/>
        </authorList>
    </citation>
    <scope>NUCLEOTIDE SEQUENCE [LARGE SCALE GENOMIC DNA]</scope>
    <source>
        <strain evidence="11 12">D13</strain>
    </source>
</reference>
<dbReference type="OrthoDB" id="9763537at2"/>
<evidence type="ECO:0000256" key="2">
    <source>
        <dbReference type="ARBA" id="ARBA00006285"/>
    </source>
</evidence>
<gene>
    <name evidence="11" type="ORF">C7S18_16335</name>
</gene>
<dbReference type="Gene3D" id="3.20.20.80">
    <property type="entry name" value="Glycosidases"/>
    <property type="match status" value="1"/>
</dbReference>
<dbReference type="GO" id="GO:0004563">
    <property type="term" value="F:beta-N-acetylhexosaminidase activity"/>
    <property type="evidence" value="ECO:0007669"/>
    <property type="project" value="UniProtKB-EC"/>
</dbReference>
<name>A0A2P1PUY3_9GAMM</name>
<dbReference type="EMBL" id="CP027860">
    <property type="protein sequence ID" value="AVP98657.1"/>
    <property type="molecule type" value="Genomic_DNA"/>
</dbReference>
<reference evidence="11 12" key="2">
    <citation type="submission" date="2018-03" db="EMBL/GenBank/DDBJ databases">
        <authorList>
            <person name="Keele B.F."/>
        </authorList>
    </citation>
    <scope>NUCLEOTIDE SEQUENCE [LARGE SCALE GENOMIC DNA]</scope>
    <source>
        <strain evidence="11 12">D13</strain>
    </source>
</reference>
<dbReference type="GO" id="GO:0030203">
    <property type="term" value="P:glycosaminoglycan metabolic process"/>
    <property type="evidence" value="ECO:0007669"/>
    <property type="project" value="TreeGrafter"/>
</dbReference>
<evidence type="ECO:0000256" key="6">
    <source>
        <dbReference type="ARBA" id="ARBA00030512"/>
    </source>
</evidence>
<dbReference type="GO" id="GO:0005975">
    <property type="term" value="P:carbohydrate metabolic process"/>
    <property type="evidence" value="ECO:0007669"/>
    <property type="project" value="InterPro"/>
</dbReference>
<dbReference type="SUPFAM" id="SSF51445">
    <property type="entry name" value="(Trans)glycosidases"/>
    <property type="match status" value="1"/>
</dbReference>
<keyword evidence="12" id="KW-1185">Reference proteome</keyword>